<accession>A0AAX6IBK2</accession>
<keyword evidence="1" id="KW-0862">Zinc</keyword>
<reference evidence="4" key="1">
    <citation type="journal article" date="2023" name="GigaByte">
        <title>Genome assembly of the bearded iris, Iris pallida Lam.</title>
        <authorList>
            <person name="Bruccoleri R.E."/>
            <person name="Oakeley E.J."/>
            <person name="Faust A.M.E."/>
            <person name="Altorfer M."/>
            <person name="Dessus-Babus S."/>
            <person name="Burckhardt D."/>
            <person name="Oertli M."/>
            <person name="Naumann U."/>
            <person name="Petersen F."/>
            <person name="Wong J."/>
        </authorList>
    </citation>
    <scope>NUCLEOTIDE SEQUENCE</scope>
    <source>
        <strain evidence="4">GSM-AAB239-AS_SAM_17_03QT</strain>
    </source>
</reference>
<keyword evidence="5" id="KW-1185">Reference proteome</keyword>
<protein>
    <recommendedName>
        <fullName evidence="3">C2H2-type domain-containing protein</fullName>
    </recommendedName>
</protein>
<feature type="compositionally biased region" description="Acidic residues" evidence="2">
    <location>
        <begin position="286"/>
        <end position="299"/>
    </location>
</feature>
<name>A0AAX6IBK2_IRIPA</name>
<evidence type="ECO:0000313" key="4">
    <source>
        <dbReference type="EMBL" id="KAJ6850391.1"/>
    </source>
</evidence>
<evidence type="ECO:0000259" key="3">
    <source>
        <dbReference type="PROSITE" id="PS50157"/>
    </source>
</evidence>
<organism evidence="4 5">
    <name type="scientific">Iris pallida</name>
    <name type="common">Sweet iris</name>
    <dbReference type="NCBI Taxonomy" id="29817"/>
    <lineage>
        <taxon>Eukaryota</taxon>
        <taxon>Viridiplantae</taxon>
        <taxon>Streptophyta</taxon>
        <taxon>Embryophyta</taxon>
        <taxon>Tracheophyta</taxon>
        <taxon>Spermatophyta</taxon>
        <taxon>Magnoliopsida</taxon>
        <taxon>Liliopsida</taxon>
        <taxon>Asparagales</taxon>
        <taxon>Iridaceae</taxon>
        <taxon>Iridoideae</taxon>
        <taxon>Irideae</taxon>
        <taxon>Iris</taxon>
    </lineage>
</organism>
<comment type="caution">
    <text evidence="4">The sequence shown here is derived from an EMBL/GenBank/DDBJ whole genome shotgun (WGS) entry which is preliminary data.</text>
</comment>
<dbReference type="PANTHER" id="PTHR35744">
    <property type="entry name" value="C2H2-TYPE DOMAIN-CONTAINING PROTEIN"/>
    <property type="match status" value="1"/>
</dbReference>
<dbReference type="Proteomes" id="UP001140949">
    <property type="component" value="Unassembled WGS sequence"/>
</dbReference>
<dbReference type="EMBL" id="JANAVB010003000">
    <property type="protein sequence ID" value="KAJ6850391.1"/>
    <property type="molecule type" value="Genomic_DNA"/>
</dbReference>
<keyword evidence="1" id="KW-0479">Metal-binding</keyword>
<dbReference type="GO" id="GO:0008270">
    <property type="term" value="F:zinc ion binding"/>
    <property type="evidence" value="ECO:0007669"/>
    <property type="project" value="UniProtKB-KW"/>
</dbReference>
<keyword evidence="1" id="KW-0863">Zinc-finger</keyword>
<sequence>MLRLTRTKASPLHHLLFKPLSSSSSSSSSSSPAPPVAIFWDLNIKPPSSILLYDAAFRLRLAASSLGPVRLSVAYASPNALRNPLRRRAEDPSSSSSFVCRVCARNFYRHSSLLNHFSTVHQTEQAKRLTRLSSARGARRVALAAQLSQKIDKYKKAAREILIPEAGYGPAEELARAGVKVRAAEPDGRAMRRDVAEEMDRGRIGCFVLVSGDAGLIPAVREMRVRRLRTVVVGDEADGALRRCADAGFLWREVVSGKARKEAGSAVGKWKDRDLLKRLEWRYLPEEEESGWEESDGDVIGEGLGLTPDEDSEPWWKLDANSGDSVVRSAKL</sequence>
<feature type="region of interest" description="Disordered" evidence="2">
    <location>
        <begin position="286"/>
        <end position="332"/>
    </location>
</feature>
<dbReference type="PANTHER" id="PTHR35744:SF4">
    <property type="entry name" value="OS04G0464600 PROTEIN"/>
    <property type="match status" value="1"/>
</dbReference>
<evidence type="ECO:0000256" key="2">
    <source>
        <dbReference type="SAM" id="MobiDB-lite"/>
    </source>
</evidence>
<evidence type="ECO:0000256" key="1">
    <source>
        <dbReference type="PROSITE-ProRule" id="PRU00042"/>
    </source>
</evidence>
<gene>
    <name evidence="4" type="ORF">M6B38_264950</name>
</gene>
<dbReference type="AlphaFoldDB" id="A0AAX6IBK2"/>
<dbReference type="PROSITE" id="PS50157">
    <property type="entry name" value="ZINC_FINGER_C2H2_2"/>
    <property type="match status" value="1"/>
</dbReference>
<dbReference type="InterPro" id="IPR013087">
    <property type="entry name" value="Znf_C2H2_type"/>
</dbReference>
<dbReference type="PROSITE" id="PS00028">
    <property type="entry name" value="ZINC_FINGER_C2H2_1"/>
    <property type="match status" value="1"/>
</dbReference>
<evidence type="ECO:0000313" key="5">
    <source>
        <dbReference type="Proteomes" id="UP001140949"/>
    </source>
</evidence>
<proteinExistence type="predicted"/>
<reference evidence="4" key="2">
    <citation type="submission" date="2023-04" db="EMBL/GenBank/DDBJ databases">
        <authorList>
            <person name="Bruccoleri R.E."/>
            <person name="Oakeley E.J."/>
            <person name="Faust A.-M."/>
            <person name="Dessus-Babus S."/>
            <person name="Altorfer M."/>
            <person name="Burckhardt D."/>
            <person name="Oertli M."/>
            <person name="Naumann U."/>
            <person name="Petersen F."/>
            <person name="Wong J."/>
        </authorList>
    </citation>
    <scope>NUCLEOTIDE SEQUENCE</scope>
    <source>
        <strain evidence="4">GSM-AAB239-AS_SAM_17_03QT</strain>
        <tissue evidence="4">Leaf</tissue>
    </source>
</reference>
<feature type="domain" description="C2H2-type" evidence="3">
    <location>
        <begin position="98"/>
        <end position="126"/>
    </location>
</feature>